<keyword evidence="5 7" id="KW-0472">Membrane</keyword>
<evidence type="ECO:0000313" key="8">
    <source>
        <dbReference type="EMBL" id="EQB33556.1"/>
    </source>
</evidence>
<keyword evidence="3 7" id="KW-0812">Transmembrane</keyword>
<feature type="transmembrane region" description="Helical" evidence="7">
    <location>
        <begin position="63"/>
        <end position="80"/>
    </location>
</feature>
<evidence type="ECO:0000256" key="5">
    <source>
        <dbReference type="ARBA" id="ARBA00023136"/>
    </source>
</evidence>
<reference evidence="8 9" key="1">
    <citation type="journal article" date="2013" name="Genome Announc.">
        <title>Draft Genome Sequence of Sphingobium ummariense Strain RL-3, a Hexachlorocyclohexane-Degrading Bacterium.</title>
        <authorList>
            <person name="Kohli P."/>
            <person name="Dua A."/>
            <person name="Sangwan N."/>
            <person name="Oldach P."/>
            <person name="Khurana J.P."/>
            <person name="Lal R."/>
        </authorList>
    </citation>
    <scope>NUCLEOTIDE SEQUENCE [LARGE SCALE GENOMIC DNA]</scope>
    <source>
        <strain evidence="8 9">RL-3</strain>
    </source>
</reference>
<feature type="compositionally biased region" description="Low complexity" evidence="6">
    <location>
        <begin position="498"/>
        <end position="530"/>
    </location>
</feature>
<dbReference type="eggNOG" id="COG3846">
    <property type="taxonomic scope" value="Bacteria"/>
</dbReference>
<feature type="compositionally biased region" description="Basic and acidic residues" evidence="6">
    <location>
        <begin position="387"/>
        <end position="414"/>
    </location>
</feature>
<evidence type="ECO:0000256" key="1">
    <source>
        <dbReference type="ARBA" id="ARBA00004141"/>
    </source>
</evidence>
<feature type="compositionally biased region" description="Gly residues" evidence="6">
    <location>
        <begin position="352"/>
        <end position="379"/>
    </location>
</feature>
<feature type="transmembrane region" description="Helical" evidence="7">
    <location>
        <begin position="32"/>
        <end position="51"/>
    </location>
</feature>
<comment type="subcellular location">
    <subcellularLocation>
        <location evidence="1">Membrane</location>
        <topology evidence="1">Multi-pass membrane protein</topology>
    </subcellularLocation>
</comment>
<evidence type="ECO:0000313" key="9">
    <source>
        <dbReference type="Proteomes" id="UP000015523"/>
    </source>
</evidence>
<dbReference type="AlphaFoldDB" id="T0J6F4"/>
<dbReference type="InterPro" id="IPR014150">
    <property type="entry name" value="Conjugal_tfr_TrbL"/>
</dbReference>
<feature type="transmembrane region" description="Helical" evidence="7">
    <location>
        <begin position="176"/>
        <end position="194"/>
    </location>
</feature>
<feature type="region of interest" description="Disordered" evidence="6">
    <location>
        <begin position="329"/>
        <end position="543"/>
    </location>
</feature>
<dbReference type="GO" id="GO:0030255">
    <property type="term" value="P:protein secretion by the type IV secretion system"/>
    <property type="evidence" value="ECO:0007669"/>
    <property type="project" value="InterPro"/>
</dbReference>
<keyword evidence="9" id="KW-1185">Reference proteome</keyword>
<feature type="compositionally biased region" description="Low complexity" evidence="6">
    <location>
        <begin position="445"/>
        <end position="462"/>
    </location>
</feature>
<feature type="transmembrane region" description="Helical" evidence="7">
    <location>
        <begin position="200"/>
        <end position="220"/>
    </location>
</feature>
<feature type="compositionally biased region" description="Low complexity" evidence="6">
    <location>
        <begin position="469"/>
        <end position="483"/>
    </location>
</feature>
<feature type="transmembrane region" description="Helical" evidence="7">
    <location>
        <begin position="241"/>
        <end position="268"/>
    </location>
</feature>
<gene>
    <name evidence="8" type="ORF">M529_03530</name>
</gene>
<evidence type="ECO:0000256" key="3">
    <source>
        <dbReference type="ARBA" id="ARBA00022692"/>
    </source>
</evidence>
<evidence type="ECO:0000256" key="6">
    <source>
        <dbReference type="SAM" id="MobiDB-lite"/>
    </source>
</evidence>
<accession>T0J6F4</accession>
<feature type="transmembrane region" description="Helical" evidence="7">
    <location>
        <begin position="143"/>
        <end position="169"/>
    </location>
</feature>
<protein>
    <recommendedName>
        <fullName evidence="10">Conjugal transfer protein TrbL</fullName>
    </recommendedName>
</protein>
<proteinExistence type="inferred from homology"/>
<dbReference type="EMBL" id="AUWY01000033">
    <property type="protein sequence ID" value="EQB33556.1"/>
    <property type="molecule type" value="Genomic_DNA"/>
</dbReference>
<dbReference type="NCBIfam" id="TIGR02783">
    <property type="entry name" value="TrbL_P"/>
    <property type="match status" value="1"/>
</dbReference>
<feature type="transmembrane region" description="Helical" evidence="7">
    <location>
        <begin position="274"/>
        <end position="296"/>
    </location>
</feature>
<comment type="similarity">
    <text evidence="2">Belongs to the TrbL/VirB6 family.</text>
</comment>
<evidence type="ECO:0000256" key="4">
    <source>
        <dbReference type="ARBA" id="ARBA00022989"/>
    </source>
</evidence>
<dbReference type="InterPro" id="IPR007688">
    <property type="entry name" value="Conjugal_tfr_TrbL/VirB6"/>
</dbReference>
<evidence type="ECO:0000256" key="2">
    <source>
        <dbReference type="ARBA" id="ARBA00007802"/>
    </source>
</evidence>
<evidence type="ECO:0000256" key="7">
    <source>
        <dbReference type="SAM" id="Phobius"/>
    </source>
</evidence>
<name>T0J6F4_9SPHN</name>
<dbReference type="GO" id="GO:0016020">
    <property type="term" value="C:membrane"/>
    <property type="evidence" value="ECO:0007669"/>
    <property type="project" value="UniProtKB-SubCell"/>
</dbReference>
<dbReference type="Pfam" id="PF04610">
    <property type="entry name" value="TrbL"/>
    <property type="match status" value="1"/>
</dbReference>
<comment type="caution">
    <text evidence="8">The sequence shown here is derived from an EMBL/GenBank/DDBJ whole genome shotgun (WGS) entry which is preliminary data.</text>
</comment>
<evidence type="ECO:0008006" key="10">
    <source>
        <dbReference type="Google" id="ProtNLM"/>
    </source>
</evidence>
<organism evidence="8 9">
    <name type="scientific">Sphingobium ummariense RL-3</name>
    <dbReference type="NCBI Taxonomy" id="1346791"/>
    <lineage>
        <taxon>Bacteria</taxon>
        <taxon>Pseudomonadati</taxon>
        <taxon>Pseudomonadota</taxon>
        <taxon>Alphaproteobacteria</taxon>
        <taxon>Sphingomonadales</taxon>
        <taxon>Sphingomonadaceae</taxon>
        <taxon>Sphingobium</taxon>
    </lineage>
</organism>
<sequence>MAEKAGPAILSKFLDAFSSAIDGGFGLINGDVVGIMAILATIAIGLAAIFWALDENGRVTSDLFRKTLLFGFFIWIVNDWKGLSWTVVKGFAALGLKAGGGHVSVDTFLNNPSKIVELGFAHVQAMSDCIGEWTGPVAFFDNFAAIAILAFAAAGTIVAFFIVAVQLVVTLIEFRLVTLAAFVLVPFGVLKQSSFLAERAFGYVVSVGLKLMVIALVVTISSKTFENIALVNAADPDAACIQALSILLAAILVMMLSLTIPSIAAALVTGGPQLGAGAALAGTAGVAAAAGGAYLAGRGAMSAVGKAAGAPAAIAAKAQAAAGAIREGAQTGIPPLGGAGRGTMGPAPGPSPSGGGGGAPSGGGSGGGTMPAGGGGSGSGAPLDTAPTDRMRDTAQKVASEKGIEPPDMADGRAVRAFLNENSGADLGAYRPNASPPPTGVDQPSGTTGSASTTSSAAAAAADSVPTLAANEGSAAAEASAPAPQSPPAPSTAPPPEITTARAAARSKAQRASRTTRAAQTAAAATSSQRGAGMTANIEHSEE</sequence>
<dbReference type="OrthoDB" id="9788052at2"/>
<keyword evidence="4 7" id="KW-1133">Transmembrane helix</keyword>
<feature type="compositionally biased region" description="Pro residues" evidence="6">
    <location>
        <begin position="484"/>
        <end position="497"/>
    </location>
</feature>
<dbReference type="RefSeq" id="WP_021316680.1">
    <property type="nucleotide sequence ID" value="NZ_AUWY01000033.1"/>
</dbReference>
<dbReference type="STRING" id="1346791.M529_03530"/>
<dbReference type="PATRIC" id="fig|1346791.3.peg.684"/>
<dbReference type="Proteomes" id="UP000015523">
    <property type="component" value="Unassembled WGS sequence"/>
</dbReference>